<sequence>MNSEEANSFFAFPLRVVYAIMIANLLPLIGFVGFQWGVTELLVVYWIEAVIGTIVSIAKTFPARLVDIPLPQPRSKPLLKSRHGTLSIGPLTGCVRNASVIGAQLGFLSAFCISGLALFVPSSSVYYSSHETVESVAVIAGILAGTHFLTAKIYFDKQQYDRAPARQAFQSWFRTGVGVTLVVVLLWLRDGDITGSGLAYVLVAGKIAMTLLFRCRDRNRFEVTDHDVNPFEDQTGGGLDFQAVGVTATTLPRVERPTTQPQATARPSIWRILGVSPIHGLLISHTGGAIFFLIFALFTLVLDVQLILPLISFTTALVFAVVPVLVFILPRHATLVYEFYDEQLVCHDHWLEEPVWRLAYEDMTGVSLERGLDARIGGYGTVVIETDDGPPARLSYLRDYDEVIDRLEQIIEGELGHIRK</sequence>
<protein>
    <submittedName>
        <fullName evidence="2">DUF6498-containing protein</fullName>
    </submittedName>
</protein>
<dbReference type="EMBL" id="JAMQOT010000013">
    <property type="protein sequence ID" value="MDF9748245.1"/>
    <property type="molecule type" value="Genomic_DNA"/>
</dbReference>
<keyword evidence="1" id="KW-0472">Membrane</keyword>
<dbReference type="Proteomes" id="UP001154061">
    <property type="component" value="Unassembled WGS sequence"/>
</dbReference>
<feature type="transmembrane region" description="Helical" evidence="1">
    <location>
        <begin position="307"/>
        <end position="329"/>
    </location>
</feature>
<reference evidence="2" key="1">
    <citation type="submission" date="2022-06" db="EMBL/GenBank/DDBJ databases">
        <title>Natrinema sp. a new haloarchaeum isolate from saline soil.</title>
        <authorList>
            <person name="Strakova D."/>
            <person name="Galisteo C."/>
            <person name="Sanchez-Porro C."/>
            <person name="Ventosa A."/>
        </authorList>
    </citation>
    <scope>NUCLEOTIDE SEQUENCE</scope>
    <source>
        <strain evidence="2">S1CR25-10</strain>
    </source>
</reference>
<evidence type="ECO:0000256" key="1">
    <source>
        <dbReference type="SAM" id="Phobius"/>
    </source>
</evidence>
<feature type="transmembrane region" description="Helical" evidence="1">
    <location>
        <begin position="12"/>
        <end position="37"/>
    </location>
</feature>
<name>A0A9Q4Q1N4_9EURY</name>
<feature type="transmembrane region" description="Helical" evidence="1">
    <location>
        <begin position="43"/>
        <end position="66"/>
    </location>
</feature>
<feature type="transmembrane region" description="Helical" evidence="1">
    <location>
        <begin position="105"/>
        <end position="127"/>
    </location>
</feature>
<keyword evidence="1" id="KW-1133">Transmembrane helix</keyword>
<comment type="caution">
    <text evidence="2">The sequence shown here is derived from an EMBL/GenBank/DDBJ whole genome shotgun (WGS) entry which is preliminary data.</text>
</comment>
<dbReference type="RefSeq" id="WP_277524808.1">
    <property type="nucleotide sequence ID" value="NZ_JAMQOT010000013.1"/>
</dbReference>
<feature type="transmembrane region" description="Helical" evidence="1">
    <location>
        <begin position="194"/>
        <end position="213"/>
    </location>
</feature>
<dbReference type="InterPro" id="IPR045466">
    <property type="entry name" value="DUF6498"/>
</dbReference>
<feature type="transmembrane region" description="Helical" evidence="1">
    <location>
        <begin position="281"/>
        <end position="301"/>
    </location>
</feature>
<organism evidence="2 3">
    <name type="scientific">Natrinema salsiterrestre</name>
    <dbReference type="NCBI Taxonomy" id="2950540"/>
    <lineage>
        <taxon>Archaea</taxon>
        <taxon>Methanobacteriati</taxon>
        <taxon>Methanobacteriota</taxon>
        <taxon>Stenosarchaea group</taxon>
        <taxon>Halobacteria</taxon>
        <taxon>Halobacteriales</taxon>
        <taxon>Natrialbaceae</taxon>
        <taxon>Natrinema</taxon>
    </lineage>
</organism>
<evidence type="ECO:0000313" key="2">
    <source>
        <dbReference type="EMBL" id="MDF9748245.1"/>
    </source>
</evidence>
<accession>A0A9Q4Q1N4</accession>
<proteinExistence type="predicted"/>
<evidence type="ECO:0000313" key="3">
    <source>
        <dbReference type="Proteomes" id="UP001154061"/>
    </source>
</evidence>
<keyword evidence="3" id="KW-1185">Reference proteome</keyword>
<dbReference type="Pfam" id="PF20108">
    <property type="entry name" value="DUF6498"/>
    <property type="match status" value="1"/>
</dbReference>
<gene>
    <name evidence="2" type="ORF">NDI89_21995</name>
</gene>
<keyword evidence="1" id="KW-0812">Transmembrane</keyword>
<feature type="transmembrane region" description="Helical" evidence="1">
    <location>
        <begin position="171"/>
        <end position="188"/>
    </location>
</feature>
<feature type="transmembrane region" description="Helical" evidence="1">
    <location>
        <begin position="133"/>
        <end position="150"/>
    </location>
</feature>
<dbReference type="AlphaFoldDB" id="A0A9Q4Q1N4"/>